<gene>
    <name evidence="2" type="ORF">MAR_002562</name>
</gene>
<dbReference type="EMBL" id="CP111027">
    <property type="protein sequence ID" value="WAR28994.1"/>
    <property type="molecule type" value="Genomic_DNA"/>
</dbReference>
<proteinExistence type="predicted"/>
<accession>A0ABY7G649</accession>
<protein>
    <submittedName>
        <fullName evidence="2">Uncharacterized protein</fullName>
    </submittedName>
</protein>
<feature type="compositionally biased region" description="Basic and acidic residues" evidence="1">
    <location>
        <begin position="64"/>
        <end position="73"/>
    </location>
</feature>
<reference evidence="2" key="1">
    <citation type="submission" date="2022-11" db="EMBL/GenBank/DDBJ databases">
        <title>Centuries of genome instability and evolution in soft-shell clam transmissible cancer (bioRxiv).</title>
        <authorList>
            <person name="Hart S.F.M."/>
            <person name="Yonemitsu M.A."/>
            <person name="Giersch R.M."/>
            <person name="Beal B.F."/>
            <person name="Arriagada G."/>
            <person name="Davis B.W."/>
            <person name="Ostrander E.A."/>
            <person name="Goff S.P."/>
            <person name="Metzger M.J."/>
        </authorList>
    </citation>
    <scope>NUCLEOTIDE SEQUENCE</scope>
    <source>
        <strain evidence="2">MELC-2E11</strain>
        <tissue evidence="2">Siphon/mantle</tissue>
    </source>
</reference>
<organism evidence="2 3">
    <name type="scientific">Mya arenaria</name>
    <name type="common">Soft-shell clam</name>
    <dbReference type="NCBI Taxonomy" id="6604"/>
    <lineage>
        <taxon>Eukaryota</taxon>
        <taxon>Metazoa</taxon>
        <taxon>Spiralia</taxon>
        <taxon>Lophotrochozoa</taxon>
        <taxon>Mollusca</taxon>
        <taxon>Bivalvia</taxon>
        <taxon>Autobranchia</taxon>
        <taxon>Heteroconchia</taxon>
        <taxon>Euheterodonta</taxon>
        <taxon>Imparidentia</taxon>
        <taxon>Neoheterodontei</taxon>
        <taxon>Myida</taxon>
        <taxon>Myoidea</taxon>
        <taxon>Myidae</taxon>
        <taxon>Mya</taxon>
    </lineage>
</organism>
<keyword evidence="3" id="KW-1185">Reference proteome</keyword>
<name>A0ABY7G649_MYAAR</name>
<dbReference type="Proteomes" id="UP001164746">
    <property type="component" value="Chromosome 16"/>
</dbReference>
<feature type="region of interest" description="Disordered" evidence="1">
    <location>
        <begin position="64"/>
        <end position="89"/>
    </location>
</feature>
<evidence type="ECO:0000256" key="1">
    <source>
        <dbReference type="SAM" id="MobiDB-lite"/>
    </source>
</evidence>
<evidence type="ECO:0000313" key="3">
    <source>
        <dbReference type="Proteomes" id="UP001164746"/>
    </source>
</evidence>
<feature type="compositionally biased region" description="Polar residues" evidence="1">
    <location>
        <begin position="76"/>
        <end position="89"/>
    </location>
</feature>
<evidence type="ECO:0000313" key="2">
    <source>
        <dbReference type="EMBL" id="WAR28994.1"/>
    </source>
</evidence>
<sequence length="89" mass="10291">MNDLFLQLSKEIKKNPYVNDVSQTNVTLSHQFNGPGELYFLETYEKLYSTILRCDNERLEDYVKDTKSRDGPSEIRISNSSGQLHSSPF</sequence>